<keyword evidence="3 6" id="KW-0812">Transmembrane</keyword>
<dbReference type="GO" id="GO:0005886">
    <property type="term" value="C:plasma membrane"/>
    <property type="evidence" value="ECO:0007669"/>
    <property type="project" value="UniProtKB-SubCell"/>
</dbReference>
<evidence type="ECO:0000313" key="7">
    <source>
        <dbReference type="EMBL" id="KIU18618.1"/>
    </source>
</evidence>
<feature type="transmembrane region" description="Helical" evidence="6">
    <location>
        <begin position="152"/>
        <end position="175"/>
    </location>
</feature>
<dbReference type="PATRIC" id="fig|280871.6.peg.413"/>
<protein>
    <submittedName>
        <fullName evidence="7">Lysine transporter LysE</fullName>
    </submittedName>
</protein>
<feature type="transmembrane region" description="Helical" evidence="6">
    <location>
        <begin position="66"/>
        <end position="86"/>
    </location>
</feature>
<dbReference type="Pfam" id="PF01810">
    <property type="entry name" value="LysE"/>
    <property type="match status" value="1"/>
</dbReference>
<keyword evidence="2" id="KW-1003">Cell membrane</keyword>
<evidence type="ECO:0000256" key="1">
    <source>
        <dbReference type="ARBA" id="ARBA00004651"/>
    </source>
</evidence>
<proteinExistence type="predicted"/>
<comment type="caution">
    <text evidence="7">The sequence shown here is derived from an EMBL/GenBank/DDBJ whole genome shotgun (WGS) entry which is preliminary data.</text>
</comment>
<evidence type="ECO:0000313" key="8">
    <source>
        <dbReference type="Proteomes" id="UP000032221"/>
    </source>
</evidence>
<evidence type="ECO:0000256" key="5">
    <source>
        <dbReference type="ARBA" id="ARBA00023136"/>
    </source>
</evidence>
<dbReference type="InterPro" id="IPR001123">
    <property type="entry name" value="LeuE-type"/>
</dbReference>
<gene>
    <name evidence="7" type="ORF">TL10_02020</name>
</gene>
<dbReference type="EMBL" id="JXST01000002">
    <property type="protein sequence ID" value="KIU18618.1"/>
    <property type="molecule type" value="Genomic_DNA"/>
</dbReference>
<feature type="transmembrane region" description="Helical" evidence="6">
    <location>
        <begin position="119"/>
        <end position="140"/>
    </location>
</feature>
<organism evidence="7 8">
    <name type="scientific">Mycolicibacterium llatzerense</name>
    <dbReference type="NCBI Taxonomy" id="280871"/>
    <lineage>
        <taxon>Bacteria</taxon>
        <taxon>Bacillati</taxon>
        <taxon>Actinomycetota</taxon>
        <taxon>Actinomycetes</taxon>
        <taxon>Mycobacteriales</taxon>
        <taxon>Mycobacteriaceae</taxon>
        <taxon>Mycolicibacterium</taxon>
    </lineage>
</organism>
<keyword evidence="4 6" id="KW-1133">Transmembrane helix</keyword>
<evidence type="ECO:0000256" key="4">
    <source>
        <dbReference type="ARBA" id="ARBA00022989"/>
    </source>
</evidence>
<dbReference type="PANTHER" id="PTHR30086">
    <property type="entry name" value="ARGININE EXPORTER PROTEIN ARGO"/>
    <property type="match status" value="1"/>
</dbReference>
<name>A0A0D1JAR7_9MYCO</name>
<evidence type="ECO:0000256" key="2">
    <source>
        <dbReference type="ARBA" id="ARBA00022475"/>
    </source>
</evidence>
<keyword evidence="5 6" id="KW-0472">Membrane</keyword>
<feature type="transmembrane region" description="Helical" evidence="6">
    <location>
        <begin position="187"/>
        <end position="207"/>
    </location>
</feature>
<dbReference type="GO" id="GO:0015171">
    <property type="term" value="F:amino acid transmembrane transporter activity"/>
    <property type="evidence" value="ECO:0007669"/>
    <property type="project" value="TreeGrafter"/>
</dbReference>
<feature type="transmembrane region" description="Helical" evidence="6">
    <location>
        <begin position="41"/>
        <end position="60"/>
    </location>
</feature>
<dbReference type="RefSeq" id="WP_043984317.1">
    <property type="nucleotide sequence ID" value="NZ_JXST01000002.1"/>
</dbReference>
<dbReference type="PIRSF" id="PIRSF006324">
    <property type="entry name" value="LeuE"/>
    <property type="match status" value="1"/>
</dbReference>
<reference evidence="7 8" key="1">
    <citation type="submission" date="2015-01" db="EMBL/GenBank/DDBJ databases">
        <title>Genome sequence of Mycobacterium llatzerense and Mycobacterium immunogenum recovered from brain abscess.</title>
        <authorList>
            <person name="Greninger A.L."/>
            <person name="Langelier C."/>
            <person name="Cunningham G."/>
            <person name="Chiu C.Y."/>
            <person name="Miller S."/>
        </authorList>
    </citation>
    <scope>NUCLEOTIDE SEQUENCE [LARGE SCALE GENOMIC DNA]</scope>
    <source>
        <strain evidence="7 8">CLUC14</strain>
    </source>
</reference>
<dbReference type="PANTHER" id="PTHR30086:SF20">
    <property type="entry name" value="ARGININE EXPORTER PROTEIN ARGO-RELATED"/>
    <property type="match status" value="1"/>
</dbReference>
<keyword evidence="8" id="KW-1185">Reference proteome</keyword>
<comment type="subcellular location">
    <subcellularLocation>
        <location evidence="1">Cell membrane</location>
        <topology evidence="1">Multi-pass membrane protein</topology>
    </subcellularLocation>
</comment>
<dbReference type="AlphaFoldDB" id="A0A0D1JAR7"/>
<evidence type="ECO:0000256" key="3">
    <source>
        <dbReference type="ARBA" id="ARBA00022692"/>
    </source>
</evidence>
<evidence type="ECO:0000256" key="6">
    <source>
        <dbReference type="SAM" id="Phobius"/>
    </source>
</evidence>
<dbReference type="OrthoDB" id="9784202at2"/>
<feature type="transmembrane region" description="Helical" evidence="6">
    <location>
        <begin position="6"/>
        <end position="29"/>
    </location>
</feature>
<sequence>MPSMGHLLAFGLISFLVIVVPGPSVLFTVGRALTVGRRQALLTVAGNAMGAYVQILAVALGAGALIYASALAFGIIKSIGVAYLIYLGVQAIRHRHALGEALTGGTSSIRPLRVLADGFVVGMTNPKTIVFFVAALPQVVDPAAGHVSTQMLILGVVFLAIAVTSDSIWALAAGLARDWFAQSPRRIAAIGGAGGLAMVGLGVSLAVTGRKD</sequence>
<accession>A0A0D1JAR7</accession>
<dbReference type="Proteomes" id="UP000032221">
    <property type="component" value="Unassembled WGS sequence"/>
</dbReference>